<protein>
    <submittedName>
        <fullName evidence="7">Uncharacterized protein LOC111289213</fullName>
    </submittedName>
</protein>
<dbReference type="AlphaFoldDB" id="A0A6P5Y5S9"/>
<gene>
    <name evidence="7" type="primary">LOC111289213</name>
</gene>
<reference evidence="7" key="1">
    <citation type="submission" date="2025-08" db="UniProtKB">
        <authorList>
            <consortium name="RefSeq"/>
        </authorList>
    </citation>
    <scope>IDENTIFICATION</scope>
    <source>
        <tissue evidence="7">Fruit stalk</tissue>
    </source>
</reference>
<feature type="non-terminal residue" evidence="7">
    <location>
        <position position="1"/>
    </location>
</feature>
<dbReference type="KEGG" id="dzi:111289213"/>
<dbReference type="InterPro" id="IPR051834">
    <property type="entry name" value="RING_finger_E3_ligase"/>
</dbReference>
<sequence>WPKRKVSLIQSLRSCNAFKSITWIDDDCAPCDNLLSPPPPQQGPKLSIGVLFTVQIRKLVRLCPPTSEDSARKEGITLKKVRYSCNYFQHIHELLGTPGIPQRYRGETYGEFCRQTINLNCTGRVVRSTKANIVVEVDIVRELEILTLSKDAEDGRCAVCLEGLTFGSKIIRLPCLHIFHRDCIVQWLFKKQECPLCRIPLLGLDC</sequence>
<dbReference type="InterPro" id="IPR013083">
    <property type="entry name" value="Znf_RING/FYVE/PHD"/>
</dbReference>
<evidence type="ECO:0000256" key="4">
    <source>
        <dbReference type="PROSITE-ProRule" id="PRU00175"/>
    </source>
</evidence>
<name>A0A6P5Y5S9_DURZI</name>
<dbReference type="GO" id="GO:0005634">
    <property type="term" value="C:nucleus"/>
    <property type="evidence" value="ECO:0007669"/>
    <property type="project" value="TreeGrafter"/>
</dbReference>
<dbReference type="GO" id="GO:0061630">
    <property type="term" value="F:ubiquitin protein ligase activity"/>
    <property type="evidence" value="ECO:0007669"/>
    <property type="project" value="TreeGrafter"/>
</dbReference>
<evidence type="ECO:0000256" key="3">
    <source>
        <dbReference type="ARBA" id="ARBA00022833"/>
    </source>
</evidence>
<dbReference type="SUPFAM" id="SSF57850">
    <property type="entry name" value="RING/U-box"/>
    <property type="match status" value="1"/>
</dbReference>
<dbReference type="InterPro" id="IPR001841">
    <property type="entry name" value="Znf_RING"/>
</dbReference>
<keyword evidence="6" id="KW-1185">Reference proteome</keyword>
<dbReference type="GO" id="GO:0008270">
    <property type="term" value="F:zinc ion binding"/>
    <property type="evidence" value="ECO:0007669"/>
    <property type="project" value="UniProtKB-KW"/>
</dbReference>
<dbReference type="CDD" id="cd16454">
    <property type="entry name" value="RING-H2_PA-TM-RING"/>
    <property type="match status" value="1"/>
</dbReference>
<dbReference type="SMART" id="SM00184">
    <property type="entry name" value="RING"/>
    <property type="match status" value="1"/>
</dbReference>
<evidence type="ECO:0000256" key="2">
    <source>
        <dbReference type="ARBA" id="ARBA00022771"/>
    </source>
</evidence>
<dbReference type="PROSITE" id="PS50089">
    <property type="entry name" value="ZF_RING_2"/>
    <property type="match status" value="1"/>
</dbReference>
<evidence type="ECO:0000259" key="5">
    <source>
        <dbReference type="PROSITE" id="PS50089"/>
    </source>
</evidence>
<dbReference type="RefSeq" id="XP_022735787.1">
    <property type="nucleotide sequence ID" value="XM_022880052.1"/>
</dbReference>
<evidence type="ECO:0000256" key="1">
    <source>
        <dbReference type="ARBA" id="ARBA00022723"/>
    </source>
</evidence>
<dbReference type="OrthoDB" id="8062037at2759"/>
<dbReference type="Proteomes" id="UP000515121">
    <property type="component" value="Unplaced"/>
</dbReference>
<dbReference type="Gene3D" id="3.30.40.10">
    <property type="entry name" value="Zinc/RING finger domain, C3HC4 (zinc finger)"/>
    <property type="match status" value="1"/>
</dbReference>
<dbReference type="PANTHER" id="PTHR45931:SF16">
    <property type="entry name" value="RING_U-BOX SUPERFAMILY PROTEIN"/>
    <property type="match status" value="1"/>
</dbReference>
<dbReference type="GeneID" id="111289213"/>
<organism evidence="6 7">
    <name type="scientific">Durio zibethinus</name>
    <name type="common">Durian</name>
    <dbReference type="NCBI Taxonomy" id="66656"/>
    <lineage>
        <taxon>Eukaryota</taxon>
        <taxon>Viridiplantae</taxon>
        <taxon>Streptophyta</taxon>
        <taxon>Embryophyta</taxon>
        <taxon>Tracheophyta</taxon>
        <taxon>Spermatophyta</taxon>
        <taxon>Magnoliopsida</taxon>
        <taxon>eudicotyledons</taxon>
        <taxon>Gunneridae</taxon>
        <taxon>Pentapetalae</taxon>
        <taxon>rosids</taxon>
        <taxon>malvids</taxon>
        <taxon>Malvales</taxon>
        <taxon>Malvaceae</taxon>
        <taxon>Helicteroideae</taxon>
        <taxon>Durio</taxon>
    </lineage>
</organism>
<keyword evidence="1" id="KW-0479">Metal-binding</keyword>
<evidence type="ECO:0000313" key="7">
    <source>
        <dbReference type="RefSeq" id="XP_022735787.1"/>
    </source>
</evidence>
<accession>A0A6P5Y5S9</accession>
<feature type="domain" description="RING-type" evidence="5">
    <location>
        <begin position="157"/>
        <end position="198"/>
    </location>
</feature>
<evidence type="ECO:0000313" key="6">
    <source>
        <dbReference type="Proteomes" id="UP000515121"/>
    </source>
</evidence>
<dbReference type="PANTHER" id="PTHR45931">
    <property type="entry name" value="SI:CH211-59O9.10"/>
    <property type="match status" value="1"/>
</dbReference>
<dbReference type="GO" id="GO:0006511">
    <property type="term" value="P:ubiquitin-dependent protein catabolic process"/>
    <property type="evidence" value="ECO:0007669"/>
    <property type="project" value="TreeGrafter"/>
</dbReference>
<keyword evidence="2 4" id="KW-0863">Zinc-finger</keyword>
<proteinExistence type="predicted"/>
<keyword evidence="3" id="KW-0862">Zinc</keyword>
<dbReference type="Pfam" id="PF13639">
    <property type="entry name" value="zf-RING_2"/>
    <property type="match status" value="1"/>
</dbReference>